<feature type="transmembrane region" description="Helical" evidence="6">
    <location>
        <begin position="97"/>
        <end position="118"/>
    </location>
</feature>
<evidence type="ECO:0000313" key="9">
    <source>
        <dbReference type="Proteomes" id="UP000178448"/>
    </source>
</evidence>
<feature type="transmembrane region" description="Helical" evidence="6">
    <location>
        <begin position="274"/>
        <end position="292"/>
    </location>
</feature>
<dbReference type="InterPro" id="IPR050638">
    <property type="entry name" value="AA-Vitamin_Transporters"/>
</dbReference>
<dbReference type="InterPro" id="IPR037185">
    <property type="entry name" value="EmrE-like"/>
</dbReference>
<dbReference type="InterPro" id="IPR000620">
    <property type="entry name" value="EamA_dom"/>
</dbReference>
<keyword evidence="3 6" id="KW-0812">Transmembrane</keyword>
<evidence type="ECO:0000256" key="4">
    <source>
        <dbReference type="ARBA" id="ARBA00022989"/>
    </source>
</evidence>
<feature type="transmembrane region" description="Helical" evidence="6">
    <location>
        <begin position="130"/>
        <end position="147"/>
    </location>
</feature>
<dbReference type="GO" id="GO:0016020">
    <property type="term" value="C:membrane"/>
    <property type="evidence" value="ECO:0007669"/>
    <property type="project" value="UniProtKB-SubCell"/>
</dbReference>
<evidence type="ECO:0000256" key="6">
    <source>
        <dbReference type="SAM" id="Phobius"/>
    </source>
</evidence>
<sequence length="317" mass="34959">MALSPARKAIIALILANIFWGAGGPIFKLSLQNIPLMTLAFWRFILAVPFLLILARMENKPVRIEKKDRPVVFLYAVFGITVNIIFFFLGIRLTNSMNTAVIMSGSPVITYLLAYIFLHEAFVPRKLSGMLIGMAGMLTIIFEPLISNQSTGSMLGNVLLVIAALGAIIQTIIGRRILPRYNTFAFTAACFLIGAATFLPLMLYEYATTPGLYLSLDWRGYIGILYGTFFSGICGYGLFDWGLARIKASDASVFAFLEPVAATVLGVFLVSERITHGFVFGAILIFIGIMLAEGRIRFHPTAIIVNHQTSKSRRNLL</sequence>
<dbReference type="Pfam" id="PF00892">
    <property type="entry name" value="EamA"/>
    <property type="match status" value="2"/>
</dbReference>
<comment type="subcellular location">
    <subcellularLocation>
        <location evidence="1">Membrane</location>
        <topology evidence="1">Multi-pass membrane protein</topology>
    </subcellularLocation>
</comment>
<reference evidence="8 9" key="1">
    <citation type="journal article" date="2016" name="Nat. Commun.">
        <title>Thousands of microbial genomes shed light on interconnected biogeochemical processes in an aquifer system.</title>
        <authorList>
            <person name="Anantharaman K."/>
            <person name="Brown C.T."/>
            <person name="Hug L.A."/>
            <person name="Sharon I."/>
            <person name="Castelle C.J."/>
            <person name="Probst A.J."/>
            <person name="Thomas B.C."/>
            <person name="Singh A."/>
            <person name="Wilkins M.J."/>
            <person name="Karaoz U."/>
            <person name="Brodie E.L."/>
            <person name="Williams K.H."/>
            <person name="Hubbard S.S."/>
            <person name="Banfield J.F."/>
        </authorList>
    </citation>
    <scope>NUCLEOTIDE SEQUENCE [LARGE SCALE GENOMIC DNA]</scope>
</reference>
<dbReference type="PANTHER" id="PTHR32322:SF2">
    <property type="entry name" value="EAMA DOMAIN-CONTAINING PROTEIN"/>
    <property type="match status" value="1"/>
</dbReference>
<evidence type="ECO:0000256" key="5">
    <source>
        <dbReference type="ARBA" id="ARBA00023136"/>
    </source>
</evidence>
<feature type="transmembrane region" description="Helical" evidence="6">
    <location>
        <begin position="71"/>
        <end position="91"/>
    </location>
</feature>
<dbReference type="Proteomes" id="UP000178448">
    <property type="component" value="Unassembled WGS sequence"/>
</dbReference>
<dbReference type="STRING" id="1798374.A2Z33_01360"/>
<evidence type="ECO:0000256" key="2">
    <source>
        <dbReference type="ARBA" id="ARBA00007362"/>
    </source>
</evidence>
<feature type="domain" description="EamA" evidence="7">
    <location>
        <begin position="155"/>
        <end position="291"/>
    </location>
</feature>
<comment type="caution">
    <text evidence="8">The sequence shown here is derived from an EMBL/GenBank/DDBJ whole genome shotgun (WGS) entry which is preliminary data.</text>
</comment>
<evidence type="ECO:0000313" key="8">
    <source>
        <dbReference type="EMBL" id="OGG01878.1"/>
    </source>
</evidence>
<feature type="transmembrane region" description="Helical" evidence="6">
    <location>
        <begin position="251"/>
        <end position="268"/>
    </location>
</feature>
<keyword evidence="4 6" id="KW-1133">Transmembrane helix</keyword>
<organism evidence="8 9">
    <name type="scientific">Candidatus Gottesmanbacteria bacterium RBG_16_52_11</name>
    <dbReference type="NCBI Taxonomy" id="1798374"/>
    <lineage>
        <taxon>Bacteria</taxon>
        <taxon>Candidatus Gottesmaniibacteriota</taxon>
    </lineage>
</organism>
<gene>
    <name evidence="8" type="ORF">A2Z33_01360</name>
</gene>
<evidence type="ECO:0000256" key="3">
    <source>
        <dbReference type="ARBA" id="ARBA00022692"/>
    </source>
</evidence>
<evidence type="ECO:0000259" key="7">
    <source>
        <dbReference type="Pfam" id="PF00892"/>
    </source>
</evidence>
<dbReference type="AlphaFoldDB" id="A0A1F5YNT4"/>
<keyword evidence="5 6" id="KW-0472">Membrane</keyword>
<dbReference type="EMBL" id="MFJD01000009">
    <property type="protein sequence ID" value="OGG01878.1"/>
    <property type="molecule type" value="Genomic_DNA"/>
</dbReference>
<feature type="transmembrane region" description="Helical" evidence="6">
    <location>
        <begin position="9"/>
        <end position="27"/>
    </location>
</feature>
<name>A0A1F5YNT4_9BACT</name>
<feature type="transmembrane region" description="Helical" evidence="6">
    <location>
        <begin position="218"/>
        <end position="239"/>
    </location>
</feature>
<proteinExistence type="inferred from homology"/>
<feature type="transmembrane region" description="Helical" evidence="6">
    <location>
        <begin position="39"/>
        <end position="59"/>
    </location>
</feature>
<dbReference type="SUPFAM" id="SSF103481">
    <property type="entry name" value="Multidrug resistance efflux transporter EmrE"/>
    <property type="match status" value="2"/>
</dbReference>
<evidence type="ECO:0000256" key="1">
    <source>
        <dbReference type="ARBA" id="ARBA00004141"/>
    </source>
</evidence>
<dbReference type="PANTHER" id="PTHR32322">
    <property type="entry name" value="INNER MEMBRANE TRANSPORTER"/>
    <property type="match status" value="1"/>
</dbReference>
<feature type="transmembrane region" description="Helical" evidence="6">
    <location>
        <begin position="185"/>
        <end position="206"/>
    </location>
</feature>
<feature type="domain" description="EamA" evidence="7">
    <location>
        <begin position="8"/>
        <end position="141"/>
    </location>
</feature>
<accession>A0A1F5YNT4</accession>
<protein>
    <recommendedName>
        <fullName evidence="7">EamA domain-containing protein</fullName>
    </recommendedName>
</protein>
<feature type="transmembrane region" description="Helical" evidence="6">
    <location>
        <begin position="153"/>
        <end position="173"/>
    </location>
</feature>
<comment type="similarity">
    <text evidence="2">Belongs to the EamA transporter family.</text>
</comment>